<evidence type="ECO:0000313" key="2">
    <source>
        <dbReference type="EMBL" id="KKO11276.1"/>
    </source>
</evidence>
<dbReference type="Gene3D" id="3.40.50.2300">
    <property type="match status" value="1"/>
</dbReference>
<dbReference type="PROSITE" id="PS50110">
    <property type="entry name" value="RESPONSE_REGULATORY"/>
    <property type="match status" value="1"/>
</dbReference>
<dbReference type="InterPro" id="IPR001789">
    <property type="entry name" value="Sig_transdc_resp-reg_receiver"/>
</dbReference>
<accession>A0A0F9W1X9</accession>
<gene>
    <name evidence="2" type="ORF">LCGC14_0017540</name>
</gene>
<evidence type="ECO:0000259" key="1">
    <source>
        <dbReference type="PROSITE" id="PS50110"/>
    </source>
</evidence>
<dbReference type="InterPro" id="IPR011006">
    <property type="entry name" value="CheY-like_superfamily"/>
</dbReference>
<comment type="caution">
    <text evidence="2">The sequence shown here is derived from an EMBL/GenBank/DDBJ whole genome shotgun (WGS) entry which is preliminary data.</text>
</comment>
<dbReference type="EMBL" id="LAZR01000003">
    <property type="protein sequence ID" value="KKO11276.1"/>
    <property type="molecule type" value="Genomic_DNA"/>
</dbReference>
<organism evidence="2">
    <name type="scientific">marine sediment metagenome</name>
    <dbReference type="NCBI Taxonomy" id="412755"/>
    <lineage>
        <taxon>unclassified sequences</taxon>
        <taxon>metagenomes</taxon>
        <taxon>ecological metagenomes</taxon>
    </lineage>
</organism>
<dbReference type="GO" id="GO:0000160">
    <property type="term" value="P:phosphorelay signal transduction system"/>
    <property type="evidence" value="ECO:0007669"/>
    <property type="project" value="InterPro"/>
</dbReference>
<dbReference type="AlphaFoldDB" id="A0A0F9W1X9"/>
<name>A0A0F9W1X9_9ZZZZ</name>
<dbReference type="Pfam" id="PF00072">
    <property type="entry name" value="Response_reg"/>
    <property type="match status" value="1"/>
</dbReference>
<dbReference type="CDD" id="cd00156">
    <property type="entry name" value="REC"/>
    <property type="match status" value="1"/>
</dbReference>
<dbReference type="SUPFAM" id="SSF52172">
    <property type="entry name" value="CheY-like"/>
    <property type="match status" value="1"/>
</dbReference>
<sequence>MKVLIIDPDWRFAQQATSFLESHAHLVVHQPRPLLALAQVQHWQPDLVILASELAETGLIEAIQRLNDRPAILLTGWMDRYDLAWRAWQRGGDELLMKPLFKAEELHEAIITALENAAVGIRQEKPKAASA</sequence>
<proteinExistence type="predicted"/>
<protein>
    <recommendedName>
        <fullName evidence="1">Response regulatory domain-containing protein</fullName>
    </recommendedName>
</protein>
<feature type="domain" description="Response regulatory" evidence="1">
    <location>
        <begin position="2"/>
        <end position="113"/>
    </location>
</feature>
<reference evidence="2" key="1">
    <citation type="journal article" date="2015" name="Nature">
        <title>Complex archaea that bridge the gap between prokaryotes and eukaryotes.</title>
        <authorList>
            <person name="Spang A."/>
            <person name="Saw J.H."/>
            <person name="Jorgensen S.L."/>
            <person name="Zaremba-Niedzwiedzka K."/>
            <person name="Martijn J."/>
            <person name="Lind A.E."/>
            <person name="van Eijk R."/>
            <person name="Schleper C."/>
            <person name="Guy L."/>
            <person name="Ettema T.J."/>
        </authorList>
    </citation>
    <scope>NUCLEOTIDE SEQUENCE</scope>
</reference>